<reference evidence="1" key="1">
    <citation type="journal article" date="2011" name="PLoS Genet.">
        <title>Parallel evolution of a type IV secretion system in radiating lineages of the host-restricted bacterial pathogen Bartonella.</title>
        <authorList>
            <person name="Engel P."/>
            <person name="Salzburger W."/>
            <person name="Liesch M."/>
            <person name="Chang C.C."/>
            <person name="Maruyama S."/>
            <person name="Lanz C."/>
            <person name="Calteau A."/>
            <person name="Lajus A."/>
            <person name="Medigue C."/>
            <person name="Schuster S.C."/>
            <person name="Dehio C."/>
        </authorList>
    </citation>
    <scope>NUCLEOTIDE SEQUENCE</scope>
    <source>
        <strain evidence="1">R1</strain>
    </source>
</reference>
<dbReference type="AlphaFoldDB" id="E6YYG4"/>
<sequence length="56" mass="6642">MIENICDRICVVPNHETQKKASITDHKASKIRSTTAIIPFEYCDYRQHFYRSPKEK</sequence>
<proteinExistence type="predicted"/>
<gene>
    <name evidence="1" type="ORF">B11C_20252</name>
</gene>
<dbReference type="EMBL" id="FN645507">
    <property type="protein sequence ID" value="CBI81975.1"/>
    <property type="molecule type" value="Genomic_DNA"/>
</dbReference>
<evidence type="ECO:0000313" key="1">
    <source>
        <dbReference type="EMBL" id="CBI81975.1"/>
    </source>
</evidence>
<organism evidence="1">
    <name type="scientific">Bartonella schoenbuchensis (strain DSM 13525 / NCTC 13165 / R1)</name>
    <dbReference type="NCBI Taxonomy" id="687861"/>
    <lineage>
        <taxon>Bacteria</taxon>
        <taxon>Pseudomonadati</taxon>
        <taxon>Pseudomonadota</taxon>
        <taxon>Alphaproteobacteria</taxon>
        <taxon>Hyphomicrobiales</taxon>
        <taxon>Bartonellaceae</taxon>
        <taxon>Bartonella</taxon>
    </lineage>
</organism>
<name>E6YYG4_BARSR</name>
<protein>
    <submittedName>
        <fullName evidence="1">Uncharacterized protein</fullName>
    </submittedName>
</protein>
<accession>E6YYG4</accession>